<feature type="region of interest" description="Disordered" evidence="1">
    <location>
        <begin position="270"/>
        <end position="310"/>
    </location>
</feature>
<dbReference type="OrthoDB" id="6760539at2759"/>
<feature type="compositionally biased region" description="Low complexity" evidence="1">
    <location>
        <begin position="291"/>
        <end position="303"/>
    </location>
</feature>
<organism evidence="2 3">
    <name type="scientific">Phaedon cochleariae</name>
    <name type="common">Mustard beetle</name>
    <dbReference type="NCBI Taxonomy" id="80249"/>
    <lineage>
        <taxon>Eukaryota</taxon>
        <taxon>Metazoa</taxon>
        <taxon>Ecdysozoa</taxon>
        <taxon>Arthropoda</taxon>
        <taxon>Hexapoda</taxon>
        <taxon>Insecta</taxon>
        <taxon>Pterygota</taxon>
        <taxon>Neoptera</taxon>
        <taxon>Endopterygota</taxon>
        <taxon>Coleoptera</taxon>
        <taxon>Polyphaga</taxon>
        <taxon>Cucujiformia</taxon>
        <taxon>Chrysomeloidea</taxon>
        <taxon>Chrysomelidae</taxon>
        <taxon>Chrysomelinae</taxon>
        <taxon>Chrysomelini</taxon>
        <taxon>Phaedon</taxon>
    </lineage>
</organism>
<dbReference type="Proteomes" id="UP001153737">
    <property type="component" value="Chromosome 17"/>
</dbReference>
<dbReference type="EMBL" id="OU896723">
    <property type="protein sequence ID" value="CAH1154960.1"/>
    <property type="molecule type" value="Genomic_DNA"/>
</dbReference>
<protein>
    <submittedName>
        <fullName evidence="2">Uncharacterized protein</fullName>
    </submittedName>
</protein>
<accession>A0A9P0GRM6</accession>
<gene>
    <name evidence="2" type="ORF">PHAECO_LOCUS5913</name>
</gene>
<dbReference type="AlphaFoldDB" id="A0A9P0GRM6"/>
<sequence>MPRKEKLFEDFSQKLEYLYEEIMKMKQQSASSSSENEEEIDFVTPIPRKNSRKRIRAISSSSDEDISREVVTTALIHSPPQTMCADSLIGTDPTKSTTAGPPLDTELVVRWSNYLTEGIDKEARKEFQKIVFPENCPQLAAPSLNMEADKLMSSSDKKKDALLMSLQDKLGRGLTLLGEIISLLLSTNVPAEIRTLLTPKAALSSKQFCEVHYLLSNHRRYQMLPLFTQATQKVAQESKLDNELFGKHFDEKCKTNLTVEKSAIEIRAKKTKMETEARPLQPLRRGELTNRPRYRTYPSTYPPQRDHLSR</sequence>
<dbReference type="PANTHER" id="PTHR34239">
    <property type="entry name" value="APPLE DOMAIN-CONTAINING PROTEIN"/>
    <property type="match status" value="1"/>
</dbReference>
<evidence type="ECO:0000256" key="1">
    <source>
        <dbReference type="SAM" id="MobiDB-lite"/>
    </source>
</evidence>
<name>A0A9P0GRM6_PHACE</name>
<reference evidence="2" key="2">
    <citation type="submission" date="2022-10" db="EMBL/GenBank/DDBJ databases">
        <authorList>
            <consortium name="ENA_rothamsted_submissions"/>
            <consortium name="culmorum"/>
            <person name="King R."/>
        </authorList>
    </citation>
    <scope>NUCLEOTIDE SEQUENCE</scope>
</reference>
<feature type="region of interest" description="Disordered" evidence="1">
    <location>
        <begin position="26"/>
        <end position="45"/>
    </location>
</feature>
<reference evidence="2" key="1">
    <citation type="submission" date="2022-01" db="EMBL/GenBank/DDBJ databases">
        <authorList>
            <person name="King R."/>
        </authorList>
    </citation>
    <scope>NUCLEOTIDE SEQUENCE</scope>
</reference>
<evidence type="ECO:0000313" key="2">
    <source>
        <dbReference type="EMBL" id="CAH1154960.1"/>
    </source>
</evidence>
<keyword evidence="3" id="KW-1185">Reference proteome</keyword>
<proteinExistence type="predicted"/>
<evidence type="ECO:0000313" key="3">
    <source>
        <dbReference type="Proteomes" id="UP001153737"/>
    </source>
</evidence>
<dbReference type="PANTHER" id="PTHR34239:SF2">
    <property type="entry name" value="TRANSPOSABLE ELEMENT P TRANSPOSASE_THAP9 CONSERVED DOMAIN-CONTAINING PROTEIN"/>
    <property type="match status" value="1"/>
</dbReference>